<evidence type="ECO:0000256" key="10">
    <source>
        <dbReference type="SAM" id="MobiDB-lite"/>
    </source>
</evidence>
<dbReference type="InterPro" id="IPR038774">
    <property type="entry name" value="CEP162-like"/>
</dbReference>
<comment type="subcellular location">
    <subcellularLocation>
        <location evidence="1">Cytoplasm</location>
        <location evidence="1">Cytoskeleton</location>
        <location evidence="1">Microtubule organizing center</location>
        <location evidence="1">Centrosome</location>
        <location evidence="1">Centriole</location>
    </subcellularLocation>
</comment>
<feature type="coiled-coil region" evidence="9">
    <location>
        <begin position="756"/>
        <end position="783"/>
    </location>
</feature>
<evidence type="ECO:0000256" key="7">
    <source>
        <dbReference type="ARBA" id="ARBA00023054"/>
    </source>
</evidence>
<reference evidence="11 12" key="1">
    <citation type="submission" date="2024-09" db="EMBL/GenBank/DDBJ databases">
        <title>Chromosome-scale assembly of Riccia sorocarpa.</title>
        <authorList>
            <person name="Paukszto L."/>
        </authorList>
    </citation>
    <scope>NUCLEOTIDE SEQUENCE [LARGE SCALE GENOMIC DNA]</scope>
    <source>
        <strain evidence="11">LP-2024</strain>
        <tissue evidence="11">Aerial parts of the thallus</tissue>
    </source>
</reference>
<dbReference type="EMBL" id="JBJQOH010000004">
    <property type="protein sequence ID" value="KAL3687985.1"/>
    <property type="molecule type" value="Genomic_DNA"/>
</dbReference>
<evidence type="ECO:0000256" key="9">
    <source>
        <dbReference type="SAM" id="Coils"/>
    </source>
</evidence>
<feature type="compositionally biased region" description="Basic and acidic residues" evidence="10">
    <location>
        <begin position="383"/>
        <end position="404"/>
    </location>
</feature>
<feature type="region of interest" description="Disordered" evidence="10">
    <location>
        <begin position="283"/>
        <end position="332"/>
    </location>
</feature>
<feature type="coiled-coil region" evidence="9">
    <location>
        <begin position="841"/>
        <end position="1035"/>
    </location>
</feature>
<feature type="compositionally biased region" description="Basic and acidic residues" evidence="10">
    <location>
        <begin position="501"/>
        <end position="511"/>
    </location>
</feature>
<evidence type="ECO:0000256" key="1">
    <source>
        <dbReference type="ARBA" id="ARBA00004114"/>
    </source>
</evidence>
<keyword evidence="12" id="KW-1185">Reference proteome</keyword>
<dbReference type="GO" id="GO:0030030">
    <property type="term" value="P:cell projection organization"/>
    <property type="evidence" value="ECO:0007669"/>
    <property type="project" value="UniProtKB-KW"/>
</dbReference>
<sequence length="1318" mass="148875">MTVNLAYLSRIPDGLVRASDVLKPDERFHLDADDDGDWRTNLSEPRECESQRVSDFSKSIARHPIHHGDMATLDWPESSGLEVDDYTRSDVEREMEFSWARDNVTMGALESEAERHEVGERPQDKLRKENPETREKQRVDDYSLDHDHDDYHEVRDIHEDDFREKQQISSVEGQGRQESCASSGQSKYVVNSVVPSESGGVSKDRPTPTSTSLNTGKSVDQIMCHPLFGEDALHKFSQKAGPSYWAAPAPAASRDCKKVEAGELTSPRHISGCSEPVFSQSVEHDSKRNETHLGGNVTSEKASRRRMTTLTPPKANVSSKPVECTSLRNDSEVGPSKLITASGEIQATETASSIWLSKDDNLGELRVQGLSSEREQLNTGKVESARLRKGHSDVPHLASKKDLKTPSAYLMPSRQRNQLNADRIRSKAYLRNPLPSRASGSKNQSPPQNAKTRRSEPNTSSSSSYHGPPVKATSAVPSTETKKALSLQNLKPNAQLSLGDNKNEASNKDNASKMSRRSLSRALFIVCFRDLLSDLPAGKGKSNEELEDSYLELIGNRLNQVTNMRTSAPEKALPPAATSEQLQAPAPSKVLELHEQLNGLSHQIAEERQQKQQLLQRLAERNQEFERISKDRHDLWEGKLRELQKDKYALQVRVQALEAEDPRQKIKRASENVSLTEGELKRLRQEIMEQEALIKGYQVENEKAVKRLKDIEVTYKERAQLMGEENSRLASQLANIQFAGRQTAMYGSTPTAGKEIQALRTQLQEVQSREAILQLELEKERKASEERGKGSNQKSESEIAILKEMLIKERLEHTQAVELKEEKARLYLESQATVTTMTSRLEDQAKIIAALQSRIEFFESQEESGKENDGRKSAQGRTWNGVQKMKAMKRIDELEKQIKKLEANSKLKDEHIEENQQFLASSLQDGERVKTLEDEVMSLKQQIKDDNSKNIIQSLRHELDQLKQEYSRVCAVNLQLKNQMRSSIENEPSAVKKTKDLEKQMSKLEDSLASKDALIKKLQLRIKELEARKGSVNSTDLPVLANNLKQTFKAGVTNQGEKPNDNLLNDKRNVLCFSQSESTGVDLADERKSLQPLLLRRNVPQSVKDTDHRVAGDEPPTDAPKSEMASLRKQLEAAEIAREVLQKTCTETMRSAALMSMQHQQMLMSLNEAHTLRVADSQHTGQRREQESAGSRKMKNHASELEHAVLEERVKNSAVGLSMCTPPKSPRMAQLQFLRKKIEDMEGRHKVRELEWQRLLQDVKRIPSKQRQENEDFLWQKAFEAKTEEMESFKSEVDLVLEAALAFQRSQLQSASKKEATH</sequence>
<dbReference type="GO" id="GO:0005874">
    <property type="term" value="C:microtubule"/>
    <property type="evidence" value="ECO:0007669"/>
    <property type="project" value="UniProtKB-KW"/>
</dbReference>
<feature type="compositionally biased region" description="Polar residues" evidence="10">
    <location>
        <begin position="438"/>
        <end position="450"/>
    </location>
</feature>
<feature type="compositionally biased region" description="Polar residues" evidence="10">
    <location>
        <begin position="207"/>
        <end position="216"/>
    </location>
</feature>
<dbReference type="Proteomes" id="UP001633002">
    <property type="component" value="Unassembled WGS sequence"/>
</dbReference>
<keyword evidence="8" id="KW-0206">Cytoskeleton</keyword>
<keyword evidence="5" id="KW-0493">Microtubule</keyword>
<feature type="region of interest" description="Disordered" evidence="10">
    <location>
        <begin position="1099"/>
        <end position="1123"/>
    </location>
</feature>
<evidence type="ECO:0000256" key="6">
    <source>
        <dbReference type="ARBA" id="ARBA00022794"/>
    </source>
</evidence>
<evidence type="ECO:0000256" key="5">
    <source>
        <dbReference type="ARBA" id="ARBA00022701"/>
    </source>
</evidence>
<keyword evidence="7 9" id="KW-0175">Coiled coil</keyword>
<dbReference type="PANTHER" id="PTHR34031">
    <property type="entry name" value="CENTROSOMAL PROTEIN OF 162 KDA"/>
    <property type="match status" value="1"/>
</dbReference>
<organism evidence="11 12">
    <name type="scientific">Riccia sorocarpa</name>
    <dbReference type="NCBI Taxonomy" id="122646"/>
    <lineage>
        <taxon>Eukaryota</taxon>
        <taxon>Viridiplantae</taxon>
        <taxon>Streptophyta</taxon>
        <taxon>Embryophyta</taxon>
        <taxon>Marchantiophyta</taxon>
        <taxon>Marchantiopsida</taxon>
        <taxon>Marchantiidae</taxon>
        <taxon>Marchantiales</taxon>
        <taxon>Ricciaceae</taxon>
        <taxon>Riccia</taxon>
    </lineage>
</organism>
<evidence type="ECO:0000313" key="12">
    <source>
        <dbReference type="Proteomes" id="UP001633002"/>
    </source>
</evidence>
<feature type="region of interest" description="Disordered" evidence="10">
    <location>
        <begin position="165"/>
        <end position="216"/>
    </location>
</feature>
<feature type="region of interest" description="Disordered" evidence="10">
    <location>
        <begin position="1175"/>
        <end position="1197"/>
    </location>
</feature>
<feature type="compositionally biased region" description="Polar residues" evidence="10">
    <location>
        <begin position="167"/>
        <end position="195"/>
    </location>
</feature>
<feature type="region of interest" description="Disordered" evidence="10">
    <location>
        <begin position="373"/>
        <end position="515"/>
    </location>
</feature>
<feature type="region of interest" description="Disordered" evidence="10">
    <location>
        <begin position="108"/>
        <end position="148"/>
    </location>
</feature>
<evidence type="ECO:0000313" key="11">
    <source>
        <dbReference type="EMBL" id="KAL3687985.1"/>
    </source>
</evidence>
<name>A0ABD3HC66_9MARC</name>
<protein>
    <recommendedName>
        <fullName evidence="3">Centrosomal protein of 162 kDa</fullName>
    </recommendedName>
</protein>
<evidence type="ECO:0000256" key="4">
    <source>
        <dbReference type="ARBA" id="ARBA00022490"/>
    </source>
</evidence>
<comment type="similarity">
    <text evidence="2">Belongs to the CEP162 family.</text>
</comment>
<feature type="coiled-coil region" evidence="9">
    <location>
        <begin position="590"/>
        <end position="700"/>
    </location>
</feature>
<comment type="caution">
    <text evidence="11">The sequence shown here is derived from an EMBL/GenBank/DDBJ whole genome shotgun (WGS) entry which is preliminary data.</text>
</comment>
<feature type="compositionally biased region" description="Polar residues" evidence="10">
    <location>
        <begin position="308"/>
        <end position="319"/>
    </location>
</feature>
<feature type="compositionally biased region" description="Polar residues" evidence="10">
    <location>
        <begin position="486"/>
        <end position="500"/>
    </location>
</feature>
<feature type="compositionally biased region" description="Basic and acidic residues" evidence="10">
    <location>
        <begin position="112"/>
        <end position="148"/>
    </location>
</feature>
<gene>
    <name evidence="11" type="ORF">R1sor_014294</name>
</gene>
<evidence type="ECO:0000256" key="8">
    <source>
        <dbReference type="ARBA" id="ARBA00023212"/>
    </source>
</evidence>
<keyword evidence="6" id="KW-0970">Cilium biogenesis/degradation</keyword>
<proteinExistence type="inferred from homology"/>
<evidence type="ECO:0000256" key="2">
    <source>
        <dbReference type="ARBA" id="ARBA00009485"/>
    </source>
</evidence>
<accession>A0ABD3HC66</accession>
<dbReference type="GO" id="GO:0005814">
    <property type="term" value="C:centriole"/>
    <property type="evidence" value="ECO:0007669"/>
    <property type="project" value="UniProtKB-SubCell"/>
</dbReference>
<dbReference type="PANTHER" id="PTHR34031:SF1">
    <property type="entry name" value="CENTROSOMAL PROTEIN OF 162 KDA"/>
    <property type="match status" value="1"/>
</dbReference>
<evidence type="ECO:0000256" key="3">
    <source>
        <dbReference type="ARBA" id="ARBA00021406"/>
    </source>
</evidence>
<keyword evidence="4" id="KW-0963">Cytoplasm</keyword>